<dbReference type="Pfam" id="PF03990">
    <property type="entry name" value="DUF348"/>
    <property type="match status" value="2"/>
</dbReference>
<evidence type="ECO:0000256" key="2">
    <source>
        <dbReference type="SAM" id="Phobius"/>
    </source>
</evidence>
<dbReference type="Gene3D" id="2.40.40.10">
    <property type="entry name" value="RlpA-like domain"/>
    <property type="match status" value="1"/>
</dbReference>
<feature type="transmembrane region" description="Helical" evidence="2">
    <location>
        <begin position="26"/>
        <end position="47"/>
    </location>
</feature>
<gene>
    <name evidence="4" type="ORF">ACFSUF_03895</name>
</gene>
<organism evidence="4 5">
    <name type="scientific">Paenibacillus gansuensis</name>
    <dbReference type="NCBI Taxonomy" id="306542"/>
    <lineage>
        <taxon>Bacteria</taxon>
        <taxon>Bacillati</taxon>
        <taxon>Bacillota</taxon>
        <taxon>Bacilli</taxon>
        <taxon>Bacillales</taxon>
        <taxon>Paenibacillaceae</taxon>
        <taxon>Paenibacillus</taxon>
    </lineage>
</organism>
<dbReference type="InterPro" id="IPR007137">
    <property type="entry name" value="DUF348"/>
</dbReference>
<dbReference type="RefSeq" id="WP_377600351.1">
    <property type="nucleotide sequence ID" value="NZ_JBHUME010000003.1"/>
</dbReference>
<keyword evidence="2" id="KW-1133">Transmembrane helix</keyword>
<dbReference type="InterPro" id="IPR010611">
    <property type="entry name" value="3D_dom"/>
</dbReference>
<keyword evidence="5" id="KW-1185">Reference proteome</keyword>
<dbReference type="InterPro" id="IPR059180">
    <property type="entry name" value="3D_YorM"/>
</dbReference>
<dbReference type="InterPro" id="IPR036908">
    <property type="entry name" value="RlpA-like_sf"/>
</dbReference>
<dbReference type="InterPro" id="IPR011098">
    <property type="entry name" value="G5_dom"/>
</dbReference>
<sequence>MGNSNNETHVKRSSSMSFAMRWKHENLRLIILIATLSIAAFMCLVLLNGTSTKSVSVVVNGQESVVKTKQSVLQRLLDEQSIKLGTFDHVSMPLSAPIKSGDKVVIQTAIPYKLVADGKTRTLYTTSKTVSSILAEQHITLSAKDRIWPPLDRPVKQYMTVKIVRVSKKTSQQKVAVPYTTVKTADASLLKGKTAVVKEGKDGVLFKQFVHTYEDGKLVATVLASKKVTLNAVPKVIAVGTKKPAPVVTVAAKSSSTSITRKGLTFKPKKVIKNVTLTAYAAGVSSTGKSKSHPQYGITASGTRVTEGRTIAVDPRVIPIGYWVYIEGIGYRRAEDKGGAVKGNKIDVYFDSESTANNFGRKSGYTVYVIGPKKPASY</sequence>
<protein>
    <submittedName>
        <fullName evidence="4">Ubiquitin-like domain-containing protein</fullName>
    </submittedName>
</protein>
<reference evidence="5" key="1">
    <citation type="journal article" date="2019" name="Int. J. Syst. Evol. Microbiol.">
        <title>The Global Catalogue of Microorganisms (GCM) 10K type strain sequencing project: providing services to taxonomists for standard genome sequencing and annotation.</title>
        <authorList>
            <consortium name="The Broad Institute Genomics Platform"/>
            <consortium name="The Broad Institute Genome Sequencing Center for Infectious Disease"/>
            <person name="Wu L."/>
            <person name="Ma J."/>
        </authorList>
    </citation>
    <scope>NUCLEOTIDE SEQUENCE [LARGE SCALE GENOMIC DNA]</scope>
    <source>
        <strain evidence="5">KCTC 3950</strain>
    </source>
</reference>
<dbReference type="Pfam" id="PF07501">
    <property type="entry name" value="G5"/>
    <property type="match status" value="1"/>
</dbReference>
<evidence type="ECO:0000313" key="4">
    <source>
        <dbReference type="EMBL" id="MFD2611562.1"/>
    </source>
</evidence>
<feature type="domain" description="G5" evidence="3">
    <location>
        <begin position="163"/>
        <end position="243"/>
    </location>
</feature>
<comment type="caution">
    <text evidence="4">The sequence shown here is derived from an EMBL/GenBank/DDBJ whole genome shotgun (WGS) entry which is preliminary data.</text>
</comment>
<dbReference type="PANTHER" id="PTHR39160:SF4">
    <property type="entry name" value="RESUSCITATION-PROMOTING FACTOR RPFB"/>
    <property type="match status" value="1"/>
</dbReference>
<evidence type="ECO:0000256" key="1">
    <source>
        <dbReference type="ARBA" id="ARBA00022729"/>
    </source>
</evidence>
<dbReference type="Pfam" id="PF06725">
    <property type="entry name" value="3D"/>
    <property type="match status" value="1"/>
</dbReference>
<dbReference type="InterPro" id="IPR051933">
    <property type="entry name" value="Resuscitation_pf_RpfB"/>
</dbReference>
<dbReference type="EMBL" id="JBHUME010000003">
    <property type="protein sequence ID" value="MFD2611562.1"/>
    <property type="molecule type" value="Genomic_DNA"/>
</dbReference>
<name>A0ABW5PBM4_9BACL</name>
<dbReference type="SMART" id="SM01208">
    <property type="entry name" value="G5"/>
    <property type="match status" value="1"/>
</dbReference>
<dbReference type="CDD" id="cd14667">
    <property type="entry name" value="3D_containing_proteins"/>
    <property type="match status" value="1"/>
</dbReference>
<keyword evidence="2" id="KW-0472">Membrane</keyword>
<evidence type="ECO:0000313" key="5">
    <source>
        <dbReference type="Proteomes" id="UP001597541"/>
    </source>
</evidence>
<dbReference type="PANTHER" id="PTHR39160">
    <property type="entry name" value="CELL WALL-BINDING PROTEIN YOCH"/>
    <property type="match status" value="1"/>
</dbReference>
<dbReference type="PROSITE" id="PS51109">
    <property type="entry name" value="G5"/>
    <property type="match status" value="1"/>
</dbReference>
<dbReference type="Gene3D" id="2.20.230.10">
    <property type="entry name" value="Resuscitation-promoting factor rpfb"/>
    <property type="match status" value="1"/>
</dbReference>
<dbReference type="Proteomes" id="UP001597541">
    <property type="component" value="Unassembled WGS sequence"/>
</dbReference>
<keyword evidence="2" id="KW-0812">Transmembrane</keyword>
<keyword evidence="1" id="KW-0732">Signal</keyword>
<evidence type="ECO:0000259" key="3">
    <source>
        <dbReference type="PROSITE" id="PS51109"/>
    </source>
</evidence>
<accession>A0ABW5PBM4</accession>
<dbReference type="SUPFAM" id="SSF50685">
    <property type="entry name" value="Barwin-like endoglucanases"/>
    <property type="match status" value="1"/>
</dbReference>
<proteinExistence type="predicted"/>